<dbReference type="EMBL" id="BGPR01222264">
    <property type="protein sequence ID" value="GBN65032.1"/>
    <property type="molecule type" value="Genomic_DNA"/>
</dbReference>
<gene>
    <name evidence="2" type="ORF">AVEN_173223_1</name>
    <name evidence="1" type="ORF">AVEN_31725_1</name>
</gene>
<dbReference type="EMBL" id="BGPR01222218">
    <property type="protein sequence ID" value="GBN64941.1"/>
    <property type="molecule type" value="Genomic_DNA"/>
</dbReference>
<dbReference type="AlphaFoldDB" id="A0A4Y2QNP6"/>
<accession>A0A4Y2QNP6</accession>
<evidence type="ECO:0000313" key="3">
    <source>
        <dbReference type="Proteomes" id="UP000499080"/>
    </source>
</evidence>
<comment type="caution">
    <text evidence="1">The sequence shown here is derived from an EMBL/GenBank/DDBJ whole genome shotgun (WGS) entry which is preliminary data.</text>
</comment>
<evidence type="ECO:0000313" key="1">
    <source>
        <dbReference type="EMBL" id="GBN64941.1"/>
    </source>
</evidence>
<sequence>MRLKLHILRTFYSTNASSQRPSNVKLAIAAIFRISQIRKKISSDSMSGDSISASCVIFPDLGNRQCPDRTRLSDLPLNSLSSALASQFFLKKLLTSLFCPVCDCGKLRKKMTIRIEGQ</sequence>
<dbReference type="Proteomes" id="UP000499080">
    <property type="component" value="Unassembled WGS sequence"/>
</dbReference>
<protein>
    <submittedName>
        <fullName evidence="1">Uncharacterized protein</fullName>
    </submittedName>
</protein>
<keyword evidence="3" id="KW-1185">Reference proteome</keyword>
<reference evidence="1 3" key="1">
    <citation type="journal article" date="2019" name="Sci. Rep.">
        <title>Orb-weaving spider Araneus ventricosus genome elucidates the spidroin gene catalogue.</title>
        <authorList>
            <person name="Kono N."/>
            <person name="Nakamura H."/>
            <person name="Ohtoshi R."/>
            <person name="Moran D.A.P."/>
            <person name="Shinohara A."/>
            <person name="Yoshida Y."/>
            <person name="Fujiwara M."/>
            <person name="Mori M."/>
            <person name="Tomita M."/>
            <person name="Arakawa K."/>
        </authorList>
    </citation>
    <scope>NUCLEOTIDE SEQUENCE [LARGE SCALE GENOMIC DNA]</scope>
</reference>
<organism evidence="1 3">
    <name type="scientific">Araneus ventricosus</name>
    <name type="common">Orbweaver spider</name>
    <name type="synonym">Epeira ventricosa</name>
    <dbReference type="NCBI Taxonomy" id="182803"/>
    <lineage>
        <taxon>Eukaryota</taxon>
        <taxon>Metazoa</taxon>
        <taxon>Ecdysozoa</taxon>
        <taxon>Arthropoda</taxon>
        <taxon>Chelicerata</taxon>
        <taxon>Arachnida</taxon>
        <taxon>Araneae</taxon>
        <taxon>Araneomorphae</taxon>
        <taxon>Entelegynae</taxon>
        <taxon>Araneoidea</taxon>
        <taxon>Araneidae</taxon>
        <taxon>Araneus</taxon>
    </lineage>
</organism>
<proteinExistence type="predicted"/>
<name>A0A4Y2QNP6_ARAVE</name>
<evidence type="ECO:0000313" key="2">
    <source>
        <dbReference type="EMBL" id="GBN65032.1"/>
    </source>
</evidence>